<protein>
    <submittedName>
        <fullName evidence="1 3">Uncharacterized protein</fullName>
    </submittedName>
</protein>
<gene>
    <name evidence="1" type="ORF">OFLC_LOCUS11836</name>
</gene>
<dbReference type="AlphaFoldDB" id="A0A183HWI4"/>
<keyword evidence="2" id="KW-1185">Reference proteome</keyword>
<dbReference type="WBParaSite" id="OFLC_0001184601-mRNA-1">
    <property type="protein sequence ID" value="OFLC_0001184601-mRNA-1"/>
    <property type="gene ID" value="OFLC_0001184601"/>
</dbReference>
<accession>A0A183HWI4</accession>
<reference evidence="1 2" key="2">
    <citation type="submission" date="2018-11" db="EMBL/GenBank/DDBJ databases">
        <authorList>
            <consortium name="Pathogen Informatics"/>
        </authorList>
    </citation>
    <scope>NUCLEOTIDE SEQUENCE [LARGE SCALE GENOMIC DNA]</scope>
</reference>
<evidence type="ECO:0000313" key="1">
    <source>
        <dbReference type="EMBL" id="VDO79608.1"/>
    </source>
</evidence>
<evidence type="ECO:0000313" key="2">
    <source>
        <dbReference type="Proteomes" id="UP000267606"/>
    </source>
</evidence>
<dbReference type="Proteomes" id="UP000267606">
    <property type="component" value="Unassembled WGS sequence"/>
</dbReference>
<sequence>MVINNVIIVAVVISRCSFPSHHHLVCINQKQSEG</sequence>
<evidence type="ECO:0000313" key="3">
    <source>
        <dbReference type="WBParaSite" id="OFLC_0001184601-mRNA-1"/>
    </source>
</evidence>
<reference evidence="3" key="1">
    <citation type="submission" date="2016-06" db="UniProtKB">
        <authorList>
            <consortium name="WormBaseParasite"/>
        </authorList>
    </citation>
    <scope>IDENTIFICATION</scope>
</reference>
<dbReference type="EMBL" id="UZAJ01017623">
    <property type="protein sequence ID" value="VDO79608.1"/>
    <property type="molecule type" value="Genomic_DNA"/>
</dbReference>
<organism evidence="3">
    <name type="scientific">Onchocerca flexuosa</name>
    <dbReference type="NCBI Taxonomy" id="387005"/>
    <lineage>
        <taxon>Eukaryota</taxon>
        <taxon>Metazoa</taxon>
        <taxon>Ecdysozoa</taxon>
        <taxon>Nematoda</taxon>
        <taxon>Chromadorea</taxon>
        <taxon>Rhabditida</taxon>
        <taxon>Spirurina</taxon>
        <taxon>Spiruromorpha</taxon>
        <taxon>Filarioidea</taxon>
        <taxon>Onchocercidae</taxon>
        <taxon>Onchocerca</taxon>
    </lineage>
</organism>
<proteinExistence type="predicted"/>
<name>A0A183HWI4_9BILA</name>